<dbReference type="PANTHER" id="PTHR47447:SF17">
    <property type="entry name" value="OS12G0638900 PROTEIN"/>
    <property type="match status" value="1"/>
</dbReference>
<feature type="region of interest" description="Disordered" evidence="6">
    <location>
        <begin position="82"/>
        <end position="126"/>
    </location>
</feature>
<accession>A0AAD2HB53</accession>
<dbReference type="InterPro" id="IPR011990">
    <property type="entry name" value="TPR-like_helical_dom_sf"/>
</dbReference>
<comment type="subunit">
    <text evidence="4">Binds to mitochondrial small subunit 15S rRNA.</text>
</comment>
<dbReference type="NCBIfam" id="TIGR00756">
    <property type="entry name" value="PPR"/>
    <property type="match status" value="1"/>
</dbReference>
<feature type="region of interest" description="Disordered" evidence="6">
    <location>
        <begin position="1"/>
        <end position="56"/>
    </location>
</feature>
<evidence type="ECO:0000313" key="8">
    <source>
        <dbReference type="Proteomes" id="UP001295794"/>
    </source>
</evidence>
<reference evidence="7" key="1">
    <citation type="submission" date="2023-11" db="EMBL/GenBank/DDBJ databases">
        <authorList>
            <person name="De Vega J J."/>
            <person name="De Vega J J."/>
        </authorList>
    </citation>
    <scope>NUCLEOTIDE SEQUENCE</scope>
</reference>
<gene>
    <name evidence="7" type="ORF">MYCIT1_LOCUS16586</name>
</gene>
<dbReference type="Proteomes" id="UP001295794">
    <property type="component" value="Unassembled WGS sequence"/>
</dbReference>
<feature type="region of interest" description="Disordered" evidence="6">
    <location>
        <begin position="545"/>
        <end position="566"/>
    </location>
</feature>
<evidence type="ECO:0000256" key="2">
    <source>
        <dbReference type="ARBA" id="ARBA00022737"/>
    </source>
</evidence>
<evidence type="ECO:0000313" key="7">
    <source>
        <dbReference type="EMBL" id="CAK5271504.1"/>
    </source>
</evidence>
<dbReference type="Gene3D" id="1.25.40.10">
    <property type="entry name" value="Tetratricopeptide repeat domain"/>
    <property type="match status" value="1"/>
</dbReference>
<dbReference type="PROSITE" id="PS51375">
    <property type="entry name" value="PPR"/>
    <property type="match status" value="1"/>
</dbReference>
<dbReference type="AlphaFoldDB" id="A0AAD2HB53"/>
<evidence type="ECO:0000256" key="5">
    <source>
        <dbReference type="PROSITE-ProRule" id="PRU00708"/>
    </source>
</evidence>
<feature type="repeat" description="PPR" evidence="5">
    <location>
        <begin position="251"/>
        <end position="285"/>
    </location>
</feature>
<dbReference type="PANTHER" id="PTHR47447">
    <property type="entry name" value="OS03G0856100 PROTEIN"/>
    <property type="match status" value="1"/>
</dbReference>
<sequence>MSRMTPRFHAGLRDLTRARAWGPTTRTSGPEMSTWASGSGSTSSSASSSSSYSPSASNMATATLARGYAHAAVAVAVDARTGGDEPGREFGPGVGAGTVGRGRRRRTSLTPRPPISSVSRPSGSQHPVLADIEQRVRLVKEAADAEVSASQSQTPFFTEDELMALYQDVLAHPEPHEVEMQAVEAPLGDSEKDAAIVASLEQRVSTISGALPATSTIPATRVMQLATARLDALEALGSAGGHDPIAVPLFTAEQFGALVRSCMRERDYEGAEGVLVLMKRSGLQPLQAPMTMILAEHVAARSVTRFERCLTTLLTQAPDEEQRHLHVRVHLAASKHLALPESALGVLHSYEAQALPAPQKTYQSVISALYSTNTSVGKAHAWDLFAHMRYAAHPEPDVRMYTTMIRACASPVSGRGSEAERAFDLWTEMTVDKRLVPETGTWNAVILACARSGRKMWIDEAFSLAREMFDAHRDARGVSAYVPDQKTMCALLEGAKRIGDLARARWILAEMGAQVAEEAFMHVLHTYTAYVPPFTRHLARVVPSSNTTDVTETLSSPPPENDPSPRFTRLPPQTAFEVITEVEALWQRVLDHSLPLVTLTTRLVNSYLSVHYQHSTLSAARRLFGQVFTTVKPDARTYLEALERCAYARRGPERALALEWASELWETYSALKDVPARTVERAWVAYMRVLVLNGQTLGALTHIRQFAARYPPSDLLVPKSTKHPARSTRTAIVPNSFPRPIVRLTAPTDVPDDAVPPLLTFSDIELLHHRLVAEANLNLSRDRDGAAKKGIGYLKYLVKAYEWALRGRRDAVMKARAE</sequence>
<comment type="function">
    <text evidence="3">Regulates mitochondrial small subunit maturation by controlling 15S rRNA 5'-end processing. Localizes to the 5' precursor of the 15S rRNA in a position that is subsequently occupied by mS47 in the mature yeast mtSSU. Uses structure and sequence-specific RNA recognition, binding to a single-stranded region of the precursor and specifically recognizing bases -6 to -1. The exchange of Ccm1 for mS47 is coupled to the irreversible removal of precursor rRNA that is accompanied by conformational changes of the mitoribosomal proteins uS5m and mS26. These conformational changes signal completion of 5'-end rRNA processing through protection of the mature 5'-end of the 15S rRNA and stabilization of mS47. The removal of the 5' precursor together with the dissociation of Ccm1 may be catalyzed by the 5'-3' exoribonuclease Pet127. Involved in the specific removal of group I introns in mitochondrial encoded transcripts.</text>
</comment>
<dbReference type="EMBL" id="CAVNYO010000172">
    <property type="protein sequence ID" value="CAK5271504.1"/>
    <property type="molecule type" value="Genomic_DNA"/>
</dbReference>
<protein>
    <submittedName>
        <fullName evidence="7">Uncharacterized protein</fullName>
    </submittedName>
</protein>
<dbReference type="InterPro" id="IPR002885">
    <property type="entry name" value="PPR_rpt"/>
</dbReference>
<evidence type="ECO:0000256" key="1">
    <source>
        <dbReference type="ARBA" id="ARBA00006192"/>
    </source>
</evidence>
<organism evidence="7 8">
    <name type="scientific">Mycena citricolor</name>
    <dbReference type="NCBI Taxonomy" id="2018698"/>
    <lineage>
        <taxon>Eukaryota</taxon>
        <taxon>Fungi</taxon>
        <taxon>Dikarya</taxon>
        <taxon>Basidiomycota</taxon>
        <taxon>Agaricomycotina</taxon>
        <taxon>Agaricomycetes</taxon>
        <taxon>Agaricomycetidae</taxon>
        <taxon>Agaricales</taxon>
        <taxon>Marasmiineae</taxon>
        <taxon>Mycenaceae</taxon>
        <taxon>Mycena</taxon>
    </lineage>
</organism>
<evidence type="ECO:0000256" key="3">
    <source>
        <dbReference type="ARBA" id="ARBA00044493"/>
    </source>
</evidence>
<name>A0AAD2HB53_9AGAR</name>
<feature type="compositionally biased region" description="Low complexity" evidence="6">
    <location>
        <begin position="33"/>
        <end position="56"/>
    </location>
</feature>
<comment type="caution">
    <text evidence="7">The sequence shown here is derived from an EMBL/GenBank/DDBJ whole genome shotgun (WGS) entry which is preliminary data.</text>
</comment>
<feature type="compositionally biased region" description="Low complexity" evidence="6">
    <location>
        <begin position="115"/>
        <end position="124"/>
    </location>
</feature>
<evidence type="ECO:0000256" key="6">
    <source>
        <dbReference type="SAM" id="MobiDB-lite"/>
    </source>
</evidence>
<proteinExistence type="inferred from homology"/>
<feature type="compositionally biased region" description="Gly residues" evidence="6">
    <location>
        <begin position="90"/>
        <end position="100"/>
    </location>
</feature>
<evidence type="ECO:0000256" key="4">
    <source>
        <dbReference type="ARBA" id="ARBA00044511"/>
    </source>
</evidence>
<feature type="compositionally biased region" description="Polar residues" evidence="6">
    <location>
        <begin position="545"/>
        <end position="555"/>
    </location>
</feature>
<keyword evidence="2" id="KW-0677">Repeat</keyword>
<keyword evidence="8" id="KW-1185">Reference proteome</keyword>
<comment type="similarity">
    <text evidence="1">Belongs to the CCM1 family.</text>
</comment>